<dbReference type="GO" id="GO:0016788">
    <property type="term" value="F:hydrolase activity, acting on ester bonds"/>
    <property type="evidence" value="ECO:0007669"/>
    <property type="project" value="InterPro"/>
</dbReference>
<keyword evidence="4 7" id="KW-0479">Metal-binding</keyword>
<feature type="binding site" evidence="7">
    <location>
        <position position="126"/>
    </location>
    <ligand>
        <name>Mg(2+)</name>
        <dbReference type="ChEBI" id="CHEBI:18420"/>
    </ligand>
</feature>
<dbReference type="Gene3D" id="3.40.50.1000">
    <property type="entry name" value="HAD superfamily/HAD-like"/>
    <property type="match status" value="1"/>
</dbReference>
<dbReference type="AlphaFoldDB" id="B4S668"/>
<dbReference type="STRING" id="290512.Paes_2168"/>
<evidence type="ECO:0000313" key="8">
    <source>
        <dbReference type="EMBL" id="ACF47170.1"/>
    </source>
</evidence>
<dbReference type="InterPro" id="IPR050793">
    <property type="entry name" value="CMP-NeuNAc_synthase"/>
</dbReference>
<dbReference type="InterPro" id="IPR010023">
    <property type="entry name" value="KdsC_fam"/>
</dbReference>
<evidence type="ECO:0000256" key="2">
    <source>
        <dbReference type="ARBA" id="ARBA00005893"/>
    </source>
</evidence>
<dbReference type="PANTHER" id="PTHR21485:SF3">
    <property type="entry name" value="N-ACYLNEURAMINATE CYTIDYLYLTRANSFERASE"/>
    <property type="match status" value="1"/>
</dbReference>
<organism evidence="8 9">
    <name type="scientific">Prosthecochloris aestuarii (strain DSM 271 / SK 413)</name>
    <dbReference type="NCBI Taxonomy" id="290512"/>
    <lineage>
        <taxon>Bacteria</taxon>
        <taxon>Pseudomonadati</taxon>
        <taxon>Chlorobiota</taxon>
        <taxon>Chlorobiia</taxon>
        <taxon>Chlorobiales</taxon>
        <taxon>Chlorobiaceae</taxon>
        <taxon>Prosthecochloris</taxon>
    </lineage>
</organism>
<accession>B4S668</accession>
<evidence type="ECO:0000256" key="7">
    <source>
        <dbReference type="PIRSR" id="PIRSR006118-2"/>
    </source>
</evidence>
<gene>
    <name evidence="8" type="ordered locus">Paes_2168</name>
</gene>
<sequence length="189" mass="20414">MSGINYFGIQLSAGDHSERLTTAISRVKALMFSVDGVLTGGQITFDGSGEEICSCYGRDALAIRAAQESGLQIAAFSARQSNALRSLLEEIGIRNAFLGCSNTMEAYEAFTSSCGLEDDECAYIADDVGDIPILEKVALSVTPIDGIEYLRNRVSYISGFEGGKGCVREMIELILQQQGKWTFSDHCVL</sequence>
<dbReference type="PIRSF" id="PIRSF006118">
    <property type="entry name" value="KDO8-P_Ptase"/>
    <property type="match status" value="1"/>
</dbReference>
<name>B4S668_PROA2</name>
<proteinExistence type="inferred from homology"/>
<evidence type="ECO:0000256" key="5">
    <source>
        <dbReference type="ARBA" id="ARBA00022801"/>
    </source>
</evidence>
<dbReference type="GO" id="GO:0008781">
    <property type="term" value="F:N-acylneuraminate cytidylyltransferase activity"/>
    <property type="evidence" value="ECO:0007669"/>
    <property type="project" value="TreeGrafter"/>
</dbReference>
<keyword evidence="9" id="KW-1185">Reference proteome</keyword>
<dbReference type="KEGG" id="paa:Paes_2168"/>
<feature type="binding site" evidence="7">
    <location>
        <position position="35"/>
    </location>
    <ligand>
        <name>substrate</name>
    </ligand>
</feature>
<evidence type="ECO:0000256" key="1">
    <source>
        <dbReference type="ARBA" id="ARBA00001946"/>
    </source>
</evidence>
<dbReference type="SUPFAM" id="SSF56784">
    <property type="entry name" value="HAD-like"/>
    <property type="match status" value="1"/>
</dbReference>
<comment type="subunit">
    <text evidence="3">Homotetramer.</text>
</comment>
<keyword evidence="6 7" id="KW-0460">Magnesium</keyword>
<dbReference type="eggNOG" id="COG1778">
    <property type="taxonomic scope" value="Bacteria"/>
</dbReference>
<keyword evidence="5" id="KW-0378">Hydrolase</keyword>
<protein>
    <submittedName>
        <fullName evidence="8">3-deoxy-D-manno-octulosonate 8-phosphate phosphatase, YrbI family</fullName>
    </submittedName>
</protein>
<dbReference type="Proteomes" id="UP000002725">
    <property type="component" value="Chromosome"/>
</dbReference>
<dbReference type="EMBL" id="CP001108">
    <property type="protein sequence ID" value="ACF47170.1"/>
    <property type="molecule type" value="Genomic_DNA"/>
</dbReference>
<dbReference type="GO" id="GO:0046872">
    <property type="term" value="F:metal ion binding"/>
    <property type="evidence" value="ECO:0007669"/>
    <property type="project" value="UniProtKB-KW"/>
</dbReference>
<dbReference type="HOGENOM" id="CLU_106694_1_0_10"/>
<dbReference type="RefSeq" id="WP_012506701.1">
    <property type="nucleotide sequence ID" value="NC_011059.1"/>
</dbReference>
<dbReference type="PANTHER" id="PTHR21485">
    <property type="entry name" value="HAD SUPERFAMILY MEMBERS CMAS AND KDSC"/>
    <property type="match status" value="1"/>
</dbReference>
<evidence type="ECO:0000256" key="4">
    <source>
        <dbReference type="ARBA" id="ARBA00022723"/>
    </source>
</evidence>
<reference evidence="8" key="1">
    <citation type="submission" date="2008-06" db="EMBL/GenBank/DDBJ databases">
        <title>Complete sequence of chromosome of Prosthecochloris aestuarii DSM 271.</title>
        <authorList>
            <consortium name="US DOE Joint Genome Institute"/>
            <person name="Lucas S."/>
            <person name="Copeland A."/>
            <person name="Lapidus A."/>
            <person name="Glavina del Rio T."/>
            <person name="Dalin E."/>
            <person name="Tice H."/>
            <person name="Bruce D."/>
            <person name="Goodwin L."/>
            <person name="Pitluck S."/>
            <person name="Schmutz J."/>
            <person name="Larimer F."/>
            <person name="Land M."/>
            <person name="Hauser L."/>
            <person name="Kyrpides N."/>
            <person name="Anderson I."/>
            <person name="Liu Z."/>
            <person name="Li T."/>
            <person name="Zhao F."/>
            <person name="Overmann J."/>
            <person name="Bryant D.A."/>
            <person name="Richardson P."/>
        </authorList>
    </citation>
    <scope>NUCLEOTIDE SEQUENCE [LARGE SCALE GENOMIC DNA]</scope>
    <source>
        <strain evidence="8">DSM 271</strain>
    </source>
</reference>
<evidence type="ECO:0000256" key="6">
    <source>
        <dbReference type="ARBA" id="ARBA00022842"/>
    </source>
</evidence>
<evidence type="ECO:0000256" key="3">
    <source>
        <dbReference type="ARBA" id="ARBA00011881"/>
    </source>
</evidence>
<dbReference type="NCBIfam" id="TIGR01670">
    <property type="entry name" value="KdsC-phosphatas"/>
    <property type="match status" value="1"/>
</dbReference>
<comment type="similarity">
    <text evidence="2">Belongs to the KdsC family.</text>
</comment>
<dbReference type="InterPro" id="IPR023214">
    <property type="entry name" value="HAD_sf"/>
</dbReference>
<evidence type="ECO:0000313" key="9">
    <source>
        <dbReference type="Proteomes" id="UP000002725"/>
    </source>
</evidence>
<dbReference type="InterPro" id="IPR036412">
    <property type="entry name" value="HAD-like_sf"/>
</dbReference>
<comment type="cofactor">
    <cofactor evidence="1 7">
        <name>Mg(2+)</name>
        <dbReference type="ChEBI" id="CHEBI:18420"/>
    </cofactor>
</comment>